<sequence>MDKQQCEERMKYLNYVVGTGLTACFLLSAAPVLAADCSSDLTSGVSTKRIYYVAPNGTSSNNGNSFNAPMSFSAAMSAVNPGEMILLKPGTYSIPYTQGKGNTITFNKSGKDGSPIYVVTANCGRAVFDFSFPDSQWVQASYGFYVTGDYWYFKGVEITRAGYQGAYVIGSHNTFENSAFHHNRNTGLEINNGGSYNTIINSDAYRNYDPKKNGSMADGFGPKQKQGPGNRFVGCRAYENSDDGFDLFDSPQKVIIENSWAFRNGVNYWKDSAFAGNGNGFKLGGLQAVGNHRISRSVAFDNISKGFDQNNNAGGVTVINNTSYNNGINYGFGSNLASGQQHYFRNNVSLAGKSVDSVLNANQQNNTWNNKALLASQSDFVSLDLSLATVARNSDGTLPETGLFRLNAGSKLINAGSKEDGISYSGSAPDLGAFERN</sequence>
<dbReference type="KEGG" id="daq:DAQ1742_01421"/>
<dbReference type="PROSITE" id="PS51257">
    <property type="entry name" value="PROKAR_LIPOPROTEIN"/>
    <property type="match status" value="1"/>
</dbReference>
<keyword evidence="12" id="KW-1185">Reference proteome</keyword>
<reference evidence="11 12" key="1">
    <citation type="submission" date="2016-09" db="EMBL/GenBank/DDBJ databases">
        <authorList>
            <person name="Reverchon S."/>
            <person name="Nasser W."/>
            <person name="Leonard S."/>
            <person name="Brochier C."/>
            <person name="Duprey A."/>
        </authorList>
    </citation>
    <scope>NUCLEOTIDE SEQUENCE [LARGE SCALE GENOMIC DNA]</scope>
    <source>
        <strain evidence="11 12">174/2</strain>
    </source>
</reference>
<evidence type="ECO:0000256" key="9">
    <source>
        <dbReference type="SAM" id="SignalP"/>
    </source>
</evidence>
<dbReference type="PANTHER" id="PTHR40088:SF1">
    <property type="entry name" value="PECTATE LYASE PEL9"/>
    <property type="match status" value="1"/>
</dbReference>
<keyword evidence="4" id="KW-0479">Metal-binding</keyword>
<dbReference type="EMBL" id="LT615367">
    <property type="protein sequence ID" value="SLM62404.1"/>
    <property type="molecule type" value="Genomic_DNA"/>
</dbReference>
<evidence type="ECO:0000256" key="1">
    <source>
        <dbReference type="ARBA" id="ARBA00001913"/>
    </source>
</evidence>
<dbReference type="EC" id="4.2.2.2" evidence="11"/>
<dbReference type="InterPro" id="IPR053868">
    <property type="entry name" value="Pel9A-like_beta_helix"/>
</dbReference>
<evidence type="ECO:0000313" key="12">
    <source>
        <dbReference type="Proteomes" id="UP000294820"/>
    </source>
</evidence>
<feature type="chain" id="PRO_5016877759" evidence="9">
    <location>
        <begin position="35"/>
        <end position="437"/>
    </location>
</feature>
<evidence type="ECO:0000256" key="2">
    <source>
        <dbReference type="ARBA" id="ARBA00004613"/>
    </source>
</evidence>
<keyword evidence="5 9" id="KW-0732">Signal</keyword>
<protein>
    <submittedName>
        <fullName evidence="11">Pectate lyase L</fullName>
        <ecNumber evidence="11">4.2.2.2</ecNumber>
    </submittedName>
</protein>
<evidence type="ECO:0000256" key="3">
    <source>
        <dbReference type="ARBA" id="ARBA00022525"/>
    </source>
</evidence>
<dbReference type="InterPro" id="IPR011050">
    <property type="entry name" value="Pectin_lyase_fold/virulence"/>
</dbReference>
<dbReference type="GO" id="GO:0005576">
    <property type="term" value="C:extracellular region"/>
    <property type="evidence" value="ECO:0007669"/>
    <property type="project" value="UniProtKB-SubCell"/>
</dbReference>
<name>A0A375A8L8_9GAMM</name>
<evidence type="ECO:0000259" key="10">
    <source>
        <dbReference type="Pfam" id="PF22842"/>
    </source>
</evidence>
<evidence type="ECO:0000256" key="5">
    <source>
        <dbReference type="ARBA" id="ARBA00022729"/>
    </source>
</evidence>
<dbReference type="Proteomes" id="UP000294820">
    <property type="component" value="Chromosome 1"/>
</dbReference>
<proteinExistence type="inferred from homology"/>
<evidence type="ECO:0000256" key="8">
    <source>
        <dbReference type="ARBA" id="ARBA00038263"/>
    </source>
</evidence>
<comment type="similarity">
    <text evidence="8">Belongs to the polysaccharide lyase 9 family.</text>
</comment>
<dbReference type="AlphaFoldDB" id="A0A375A8L8"/>
<gene>
    <name evidence="11" type="primary">pelL</name>
    <name evidence="11" type="ORF">DAQ1742_01421</name>
</gene>
<feature type="signal peptide" evidence="9">
    <location>
        <begin position="1"/>
        <end position="34"/>
    </location>
</feature>
<dbReference type="SMART" id="SM00710">
    <property type="entry name" value="PbH1"/>
    <property type="match status" value="5"/>
</dbReference>
<keyword evidence="6" id="KW-0106">Calcium</keyword>
<dbReference type="InterPro" id="IPR052052">
    <property type="entry name" value="Polysaccharide_Lyase_9"/>
</dbReference>
<comment type="cofactor">
    <cofactor evidence="1">
        <name>Ca(2+)</name>
        <dbReference type="ChEBI" id="CHEBI:29108"/>
    </cofactor>
</comment>
<evidence type="ECO:0000313" key="11">
    <source>
        <dbReference type="EMBL" id="SLM62404.1"/>
    </source>
</evidence>
<evidence type="ECO:0000256" key="4">
    <source>
        <dbReference type="ARBA" id="ARBA00022723"/>
    </source>
</evidence>
<comment type="subcellular location">
    <subcellularLocation>
        <location evidence="2">Secreted</location>
    </subcellularLocation>
</comment>
<dbReference type="GO" id="GO:0046872">
    <property type="term" value="F:metal ion binding"/>
    <property type="evidence" value="ECO:0007669"/>
    <property type="project" value="UniProtKB-KW"/>
</dbReference>
<dbReference type="PANTHER" id="PTHR40088">
    <property type="entry name" value="PECTATE LYASE (EUROFUNG)"/>
    <property type="match status" value="1"/>
</dbReference>
<accession>A0A375A8L8</accession>
<dbReference type="Pfam" id="PF22842">
    <property type="entry name" value="Pel9A-like_beta_helix"/>
    <property type="match status" value="1"/>
</dbReference>
<keyword evidence="7 11" id="KW-0456">Lyase</keyword>
<evidence type="ECO:0000256" key="6">
    <source>
        <dbReference type="ARBA" id="ARBA00022837"/>
    </source>
</evidence>
<feature type="domain" description="Pel9A-like right handed beta-helix region" evidence="10">
    <location>
        <begin position="45"/>
        <end position="351"/>
    </location>
</feature>
<dbReference type="InterPro" id="IPR012334">
    <property type="entry name" value="Pectin_lyas_fold"/>
</dbReference>
<dbReference type="SUPFAM" id="SSF51126">
    <property type="entry name" value="Pectin lyase-like"/>
    <property type="match status" value="1"/>
</dbReference>
<dbReference type="GO" id="GO:0030570">
    <property type="term" value="F:pectate lyase activity"/>
    <property type="evidence" value="ECO:0007669"/>
    <property type="project" value="UniProtKB-EC"/>
</dbReference>
<evidence type="ECO:0000256" key="7">
    <source>
        <dbReference type="ARBA" id="ARBA00023239"/>
    </source>
</evidence>
<organism evidence="11 12">
    <name type="scientific">Dickeya aquatica</name>
    <dbReference type="NCBI Taxonomy" id="1401087"/>
    <lineage>
        <taxon>Bacteria</taxon>
        <taxon>Pseudomonadati</taxon>
        <taxon>Pseudomonadota</taxon>
        <taxon>Gammaproteobacteria</taxon>
        <taxon>Enterobacterales</taxon>
        <taxon>Pectobacteriaceae</taxon>
        <taxon>Dickeya</taxon>
    </lineage>
</organism>
<keyword evidence="3" id="KW-0964">Secreted</keyword>
<dbReference type="Gene3D" id="2.160.20.10">
    <property type="entry name" value="Single-stranded right-handed beta-helix, Pectin lyase-like"/>
    <property type="match status" value="1"/>
</dbReference>
<dbReference type="InterPro" id="IPR006626">
    <property type="entry name" value="PbH1"/>
</dbReference>